<proteinExistence type="predicted"/>
<keyword evidence="3" id="KW-1185">Reference proteome</keyword>
<dbReference type="AlphaFoldDB" id="A0A1G6IXY4"/>
<sequence>MKLFSTQYLVLVPAFILLGANVSRQSSHQPDTFVAARTKKSINLLDKNHADKWRGYNGKTLPPGWTISNGMLWMNNEAKATTAYKGGRDVIFTGQEFEYFELTVDWKIAAGGNSGIFYHVKEGYDGPSSISPEYQLIDDENFASMHPDLKDYNSQFGAAHPEQLQDWQKTGADYAMHPADEARKLLHPVGQWNTTKIVVAPGRTEHWLNGVKLLSFEPWSADWYARKKAGKWAKSALYGTFKTGYIAFQYHGSSLWFKNVIVKPLQ</sequence>
<dbReference type="OrthoDB" id="659240at2"/>
<dbReference type="Pfam" id="PF06439">
    <property type="entry name" value="3keto-disac_hyd"/>
    <property type="match status" value="1"/>
</dbReference>
<dbReference type="RefSeq" id="WP_090388300.1">
    <property type="nucleotide sequence ID" value="NZ_FMZO01000001.1"/>
</dbReference>
<accession>A0A1G6IXY4</accession>
<protein>
    <recommendedName>
        <fullName evidence="1">3-keto-alpha-glucoside-1,2-lyase/3-keto-2-hydroxy-glucal hydratase domain-containing protein</fullName>
    </recommendedName>
</protein>
<reference evidence="3" key="1">
    <citation type="submission" date="2016-10" db="EMBL/GenBank/DDBJ databases">
        <authorList>
            <person name="Varghese N."/>
            <person name="Submissions S."/>
        </authorList>
    </citation>
    <scope>NUCLEOTIDE SEQUENCE [LARGE SCALE GENOMIC DNA]</scope>
    <source>
        <strain evidence="3">DSM 25811 / CCM 8410 / LMG 26954 / E90</strain>
    </source>
</reference>
<name>A0A1G6IXY4_NIADE</name>
<evidence type="ECO:0000313" key="2">
    <source>
        <dbReference type="EMBL" id="SDC11368.1"/>
    </source>
</evidence>
<evidence type="ECO:0000313" key="3">
    <source>
        <dbReference type="Proteomes" id="UP000198757"/>
    </source>
</evidence>
<dbReference type="Gene3D" id="2.60.120.560">
    <property type="entry name" value="Exo-inulinase, domain 1"/>
    <property type="match status" value="1"/>
</dbReference>
<dbReference type="InterPro" id="IPR010496">
    <property type="entry name" value="AL/BT2_dom"/>
</dbReference>
<feature type="domain" description="3-keto-alpha-glucoside-1,2-lyase/3-keto-2-hydroxy-glucal hydratase" evidence="1">
    <location>
        <begin position="42"/>
        <end position="263"/>
    </location>
</feature>
<dbReference type="EMBL" id="FMZO01000001">
    <property type="protein sequence ID" value="SDC11368.1"/>
    <property type="molecule type" value="Genomic_DNA"/>
</dbReference>
<gene>
    <name evidence="2" type="ORF">SAMN04487894_101362</name>
</gene>
<dbReference type="GO" id="GO:0016787">
    <property type="term" value="F:hydrolase activity"/>
    <property type="evidence" value="ECO:0007669"/>
    <property type="project" value="InterPro"/>
</dbReference>
<dbReference type="Proteomes" id="UP000198757">
    <property type="component" value="Unassembled WGS sequence"/>
</dbReference>
<dbReference type="STRING" id="1285928.SAMN04487894_101362"/>
<evidence type="ECO:0000259" key="1">
    <source>
        <dbReference type="Pfam" id="PF06439"/>
    </source>
</evidence>
<organism evidence="2 3">
    <name type="scientific">Niabella drilacis (strain DSM 25811 / CCM 8410 / CCUG 62505 / LMG 26954 / E90)</name>
    <dbReference type="NCBI Taxonomy" id="1285928"/>
    <lineage>
        <taxon>Bacteria</taxon>
        <taxon>Pseudomonadati</taxon>
        <taxon>Bacteroidota</taxon>
        <taxon>Chitinophagia</taxon>
        <taxon>Chitinophagales</taxon>
        <taxon>Chitinophagaceae</taxon>
        <taxon>Niabella</taxon>
    </lineage>
</organism>